<keyword evidence="2" id="KW-0732">Signal</keyword>
<sequence length="124" mass="13967">MRMRTTKTFCVSNFHYTLIPCLLHLVLFLSNLPDGLPSVYSAVLALPLPYLHFGTQFQTSLSLLTLRPKEVSLQEVRSWARTNSQPSDSSSSFQSPQLVFSCHPPSQAPPRRQQPDPCPRLLLS</sequence>
<dbReference type="EMBL" id="ML121527">
    <property type="protein sequence ID" value="RPB29765.1"/>
    <property type="molecule type" value="Genomic_DNA"/>
</dbReference>
<name>A0A3N4MQC8_9PEZI</name>
<gene>
    <name evidence="3" type="ORF">L211DRAFT_40607</name>
</gene>
<evidence type="ECO:0000256" key="2">
    <source>
        <dbReference type="SAM" id="SignalP"/>
    </source>
</evidence>
<feature type="compositionally biased region" description="Low complexity" evidence="1">
    <location>
        <begin position="84"/>
        <end position="97"/>
    </location>
</feature>
<dbReference type="Proteomes" id="UP000267821">
    <property type="component" value="Unassembled WGS sequence"/>
</dbReference>
<feature type="chain" id="PRO_5018225170" evidence="2">
    <location>
        <begin position="38"/>
        <end position="124"/>
    </location>
</feature>
<reference evidence="3 4" key="1">
    <citation type="journal article" date="2018" name="Nat. Ecol. Evol.">
        <title>Pezizomycetes genomes reveal the molecular basis of ectomycorrhizal truffle lifestyle.</title>
        <authorList>
            <person name="Murat C."/>
            <person name="Payen T."/>
            <person name="Noel B."/>
            <person name="Kuo A."/>
            <person name="Morin E."/>
            <person name="Chen J."/>
            <person name="Kohler A."/>
            <person name="Krizsan K."/>
            <person name="Balestrini R."/>
            <person name="Da Silva C."/>
            <person name="Montanini B."/>
            <person name="Hainaut M."/>
            <person name="Levati E."/>
            <person name="Barry K.W."/>
            <person name="Belfiori B."/>
            <person name="Cichocki N."/>
            <person name="Clum A."/>
            <person name="Dockter R.B."/>
            <person name="Fauchery L."/>
            <person name="Guy J."/>
            <person name="Iotti M."/>
            <person name="Le Tacon F."/>
            <person name="Lindquist E.A."/>
            <person name="Lipzen A."/>
            <person name="Malagnac F."/>
            <person name="Mello A."/>
            <person name="Molinier V."/>
            <person name="Miyauchi S."/>
            <person name="Poulain J."/>
            <person name="Riccioni C."/>
            <person name="Rubini A."/>
            <person name="Sitrit Y."/>
            <person name="Splivallo R."/>
            <person name="Traeger S."/>
            <person name="Wang M."/>
            <person name="Zifcakova L."/>
            <person name="Wipf D."/>
            <person name="Zambonelli A."/>
            <person name="Paolocci F."/>
            <person name="Nowrousian M."/>
            <person name="Ottonello S."/>
            <person name="Baldrian P."/>
            <person name="Spatafora J.W."/>
            <person name="Henrissat B."/>
            <person name="Nagy L.G."/>
            <person name="Aury J.M."/>
            <person name="Wincker P."/>
            <person name="Grigoriev I.V."/>
            <person name="Bonfante P."/>
            <person name="Martin F.M."/>
        </authorList>
    </citation>
    <scope>NUCLEOTIDE SEQUENCE [LARGE SCALE GENOMIC DNA]</scope>
    <source>
        <strain evidence="3 4">ATCC MYA-4762</strain>
    </source>
</reference>
<accession>A0A3N4MQC8</accession>
<proteinExistence type="predicted"/>
<protein>
    <submittedName>
        <fullName evidence="3">Uncharacterized protein</fullName>
    </submittedName>
</protein>
<organism evidence="3 4">
    <name type="scientific">Terfezia boudieri ATCC MYA-4762</name>
    <dbReference type="NCBI Taxonomy" id="1051890"/>
    <lineage>
        <taxon>Eukaryota</taxon>
        <taxon>Fungi</taxon>
        <taxon>Dikarya</taxon>
        <taxon>Ascomycota</taxon>
        <taxon>Pezizomycotina</taxon>
        <taxon>Pezizomycetes</taxon>
        <taxon>Pezizales</taxon>
        <taxon>Pezizaceae</taxon>
        <taxon>Terfezia</taxon>
    </lineage>
</organism>
<evidence type="ECO:0000313" key="3">
    <source>
        <dbReference type="EMBL" id="RPB29765.1"/>
    </source>
</evidence>
<keyword evidence="4" id="KW-1185">Reference proteome</keyword>
<feature type="signal peptide" evidence="2">
    <location>
        <begin position="1"/>
        <end position="37"/>
    </location>
</feature>
<dbReference type="AlphaFoldDB" id="A0A3N4MQC8"/>
<feature type="region of interest" description="Disordered" evidence="1">
    <location>
        <begin position="81"/>
        <end position="124"/>
    </location>
</feature>
<dbReference type="InParanoid" id="A0A3N4MQC8"/>
<evidence type="ECO:0000313" key="4">
    <source>
        <dbReference type="Proteomes" id="UP000267821"/>
    </source>
</evidence>
<evidence type="ECO:0000256" key="1">
    <source>
        <dbReference type="SAM" id="MobiDB-lite"/>
    </source>
</evidence>